<dbReference type="OrthoDB" id="9809084at2"/>
<dbReference type="InterPro" id="IPR014777">
    <property type="entry name" value="4pyrrole_Mease_sub1"/>
</dbReference>
<dbReference type="AlphaFoldDB" id="A0A2S0UPA8"/>
<dbReference type="PIRSF" id="PIRSF005917">
    <property type="entry name" value="MTase_YraL"/>
    <property type="match status" value="1"/>
</dbReference>
<evidence type="ECO:0000313" key="9">
    <source>
        <dbReference type="EMBL" id="AWB49621.1"/>
    </source>
</evidence>
<gene>
    <name evidence="6 9" type="primary">rsmI</name>
    <name evidence="9" type="ORF">HYN69_14955</name>
</gene>
<dbReference type="InterPro" id="IPR014776">
    <property type="entry name" value="4pyrrole_Mease_sub2"/>
</dbReference>
<evidence type="ECO:0000256" key="3">
    <source>
        <dbReference type="ARBA" id="ARBA00022603"/>
    </source>
</evidence>
<dbReference type="PANTHER" id="PTHR46111">
    <property type="entry name" value="RIBOSOMAL RNA SMALL SUBUNIT METHYLTRANSFERASE I"/>
    <property type="match status" value="1"/>
</dbReference>
<sequence>MLQPSPQGPSFTIGGRPLAPGLYLVATPIGAARDITLRALDILATADVLAAEDTRTLRHLMEIHGIPLGDRPLVAVHDHNEAAASPRLVRAMSEGKSVAYASEAGTPMVSDPGFPLARACIAAGLPVIAAPGPSAALCALTVSGLPSDRFLFAGFAPAAAGARRTFLDGLRDVGATLILYESPKRINQLLKDLSQSFGEMRQTAVCRELTKRFEEVTRGTLAEVSAAYAGRDVKGEIVVLVDRAADVQADQGDWEEALDRALDQMSVKDAATMVAEAFKLPRRDVYQVALKRGK</sequence>
<dbReference type="PANTHER" id="PTHR46111:SF1">
    <property type="entry name" value="RIBOSOMAL RNA SMALL SUBUNIT METHYLTRANSFERASE I"/>
    <property type="match status" value="1"/>
</dbReference>
<comment type="catalytic activity">
    <reaction evidence="6">
        <text>cytidine(1402) in 16S rRNA + S-adenosyl-L-methionine = 2'-O-methylcytidine(1402) in 16S rRNA + S-adenosyl-L-homocysteine + H(+)</text>
        <dbReference type="Rhea" id="RHEA:42924"/>
        <dbReference type="Rhea" id="RHEA-COMP:10285"/>
        <dbReference type="Rhea" id="RHEA-COMP:10286"/>
        <dbReference type="ChEBI" id="CHEBI:15378"/>
        <dbReference type="ChEBI" id="CHEBI:57856"/>
        <dbReference type="ChEBI" id="CHEBI:59789"/>
        <dbReference type="ChEBI" id="CHEBI:74495"/>
        <dbReference type="ChEBI" id="CHEBI:82748"/>
        <dbReference type="EC" id="2.1.1.198"/>
    </reaction>
</comment>
<dbReference type="GO" id="GO:0005737">
    <property type="term" value="C:cytoplasm"/>
    <property type="evidence" value="ECO:0007669"/>
    <property type="project" value="UniProtKB-SubCell"/>
</dbReference>
<dbReference type="KEGG" id="geh:HYN69_14955"/>
<keyword evidence="3 6" id="KW-0489">Methyltransferase</keyword>
<dbReference type="EC" id="2.1.1.198" evidence="6"/>
<reference evidence="9 10" key="1">
    <citation type="submission" date="2018-04" db="EMBL/GenBank/DDBJ databases">
        <title>Genome sequencing of Gemmobacter.</title>
        <authorList>
            <person name="Yi H."/>
            <person name="Baek M.-G."/>
        </authorList>
    </citation>
    <scope>NUCLEOTIDE SEQUENCE [LARGE SCALE GENOMIC DNA]</scope>
    <source>
        <strain evidence="9 10">HYN0069</strain>
    </source>
</reference>
<dbReference type="NCBIfam" id="TIGR00096">
    <property type="entry name" value="16S rRNA (cytidine(1402)-2'-O)-methyltransferase"/>
    <property type="match status" value="1"/>
</dbReference>
<dbReference type="CDD" id="cd11648">
    <property type="entry name" value="RsmI"/>
    <property type="match status" value="1"/>
</dbReference>
<evidence type="ECO:0000256" key="5">
    <source>
        <dbReference type="ARBA" id="ARBA00022691"/>
    </source>
</evidence>
<dbReference type="SUPFAM" id="SSF53790">
    <property type="entry name" value="Tetrapyrrole methylase"/>
    <property type="match status" value="1"/>
</dbReference>
<evidence type="ECO:0000259" key="7">
    <source>
        <dbReference type="Pfam" id="PF00590"/>
    </source>
</evidence>
<evidence type="ECO:0000256" key="6">
    <source>
        <dbReference type="HAMAP-Rule" id="MF_01877"/>
    </source>
</evidence>
<dbReference type="FunFam" id="3.30.950.10:FF:000002">
    <property type="entry name" value="Ribosomal RNA small subunit methyltransferase I"/>
    <property type="match status" value="1"/>
</dbReference>
<evidence type="ECO:0000256" key="4">
    <source>
        <dbReference type="ARBA" id="ARBA00022679"/>
    </source>
</evidence>
<dbReference type="Pfam" id="PF00590">
    <property type="entry name" value="TP_methylase"/>
    <property type="match status" value="1"/>
</dbReference>
<keyword evidence="1 6" id="KW-0963">Cytoplasm</keyword>
<comment type="subcellular location">
    <subcellularLocation>
        <location evidence="6">Cytoplasm</location>
    </subcellularLocation>
</comment>
<dbReference type="RefSeq" id="WP_108436438.1">
    <property type="nucleotide sequence ID" value="NZ_CP028918.1"/>
</dbReference>
<dbReference type="Proteomes" id="UP000244496">
    <property type="component" value="Chromosome"/>
</dbReference>
<organism evidence="9 10">
    <name type="scientific">Paragemmobacter aquarius</name>
    <dbReference type="NCBI Taxonomy" id="2169400"/>
    <lineage>
        <taxon>Bacteria</taxon>
        <taxon>Pseudomonadati</taxon>
        <taxon>Pseudomonadota</taxon>
        <taxon>Alphaproteobacteria</taxon>
        <taxon>Rhodobacterales</taxon>
        <taxon>Paracoccaceae</taxon>
        <taxon>Paragemmobacter</taxon>
    </lineage>
</organism>
<comment type="similarity">
    <text evidence="6">Belongs to the methyltransferase superfamily. RsmI family.</text>
</comment>
<proteinExistence type="inferred from homology"/>
<dbReference type="InterPro" id="IPR035996">
    <property type="entry name" value="4pyrrol_Methylase_sf"/>
</dbReference>
<keyword evidence="4 6" id="KW-0808">Transferase</keyword>
<feature type="domain" description="RsmI HTH" evidence="8">
    <location>
        <begin position="249"/>
        <end position="291"/>
    </location>
</feature>
<protein>
    <recommendedName>
        <fullName evidence="6">Ribosomal RNA small subunit methyltransferase I</fullName>
        <ecNumber evidence="6">2.1.1.198</ecNumber>
    </recommendedName>
    <alternativeName>
        <fullName evidence="6">16S rRNA 2'-O-ribose C1402 methyltransferase</fullName>
    </alternativeName>
    <alternativeName>
        <fullName evidence="6">rRNA (cytidine-2'-O-)-methyltransferase RsmI</fullName>
    </alternativeName>
</protein>
<dbReference type="InterPro" id="IPR000878">
    <property type="entry name" value="4pyrrol_Mease"/>
</dbReference>
<dbReference type="EMBL" id="CP028918">
    <property type="protein sequence ID" value="AWB49621.1"/>
    <property type="molecule type" value="Genomic_DNA"/>
</dbReference>
<dbReference type="HAMAP" id="MF_01877">
    <property type="entry name" value="16SrRNA_methyltr_I"/>
    <property type="match status" value="1"/>
</dbReference>
<keyword evidence="2 6" id="KW-0698">rRNA processing</keyword>
<dbReference type="Pfam" id="PF23016">
    <property type="entry name" value="RsmI_C"/>
    <property type="match status" value="1"/>
</dbReference>
<feature type="domain" description="Tetrapyrrole methylase" evidence="7">
    <location>
        <begin position="22"/>
        <end position="224"/>
    </location>
</feature>
<comment type="function">
    <text evidence="6">Catalyzes the 2'-O-methylation of the ribose of cytidine 1402 (C1402) in 16S rRNA.</text>
</comment>
<evidence type="ECO:0000259" key="8">
    <source>
        <dbReference type="Pfam" id="PF23016"/>
    </source>
</evidence>
<name>A0A2S0UPA8_9RHOB</name>
<dbReference type="InterPro" id="IPR008189">
    <property type="entry name" value="rRNA_ssu_MeTfrase_I"/>
</dbReference>
<keyword evidence="10" id="KW-1185">Reference proteome</keyword>
<evidence type="ECO:0000313" key="10">
    <source>
        <dbReference type="Proteomes" id="UP000244496"/>
    </source>
</evidence>
<accession>A0A2S0UPA8</accession>
<dbReference type="InterPro" id="IPR053910">
    <property type="entry name" value="RsmI_HTH"/>
</dbReference>
<evidence type="ECO:0000256" key="1">
    <source>
        <dbReference type="ARBA" id="ARBA00022490"/>
    </source>
</evidence>
<evidence type="ECO:0000256" key="2">
    <source>
        <dbReference type="ARBA" id="ARBA00022552"/>
    </source>
</evidence>
<dbReference type="GO" id="GO:0070677">
    <property type="term" value="F:rRNA (cytosine-2'-O-)-methyltransferase activity"/>
    <property type="evidence" value="ECO:0007669"/>
    <property type="project" value="UniProtKB-UniRule"/>
</dbReference>
<dbReference type="Gene3D" id="3.40.1010.10">
    <property type="entry name" value="Cobalt-precorrin-4 Transmethylase, Domain 1"/>
    <property type="match status" value="1"/>
</dbReference>
<keyword evidence="5 6" id="KW-0949">S-adenosyl-L-methionine</keyword>
<dbReference type="Gene3D" id="3.30.950.10">
    <property type="entry name" value="Methyltransferase, Cobalt-precorrin-4 Transmethylase, Domain 2"/>
    <property type="match status" value="1"/>
</dbReference>